<name>A0A7J6PK79_PEROL</name>
<feature type="transmembrane region" description="Helical" evidence="1">
    <location>
        <begin position="467"/>
        <end position="486"/>
    </location>
</feature>
<accession>A0A7J6PK79</accession>
<keyword evidence="1" id="KW-1133">Transmembrane helix</keyword>
<feature type="transmembrane region" description="Helical" evidence="1">
    <location>
        <begin position="243"/>
        <end position="260"/>
    </location>
</feature>
<comment type="caution">
    <text evidence="3">The sequence shown here is derived from an EMBL/GenBank/DDBJ whole genome shotgun (WGS) entry which is preliminary data.</text>
</comment>
<organism evidence="3 4">
    <name type="scientific">Perkinsus olseni</name>
    <name type="common">Perkinsus atlanticus</name>
    <dbReference type="NCBI Taxonomy" id="32597"/>
    <lineage>
        <taxon>Eukaryota</taxon>
        <taxon>Sar</taxon>
        <taxon>Alveolata</taxon>
        <taxon>Perkinsozoa</taxon>
        <taxon>Perkinsea</taxon>
        <taxon>Perkinsida</taxon>
        <taxon>Perkinsidae</taxon>
        <taxon>Perkinsus</taxon>
    </lineage>
</organism>
<dbReference type="Proteomes" id="UP000541610">
    <property type="component" value="Unassembled WGS sequence"/>
</dbReference>
<keyword evidence="2" id="KW-0732">Signal</keyword>
<proteinExistence type="predicted"/>
<feature type="transmembrane region" description="Helical" evidence="1">
    <location>
        <begin position="272"/>
        <end position="295"/>
    </location>
</feature>
<feature type="transmembrane region" description="Helical" evidence="1">
    <location>
        <begin position="498"/>
        <end position="518"/>
    </location>
</feature>
<gene>
    <name evidence="3" type="primary">PUF4_1</name>
    <name evidence="3" type="ORF">FOZ60_000833</name>
</gene>
<feature type="transmembrane region" description="Helical" evidence="1">
    <location>
        <begin position="438"/>
        <end position="455"/>
    </location>
</feature>
<evidence type="ECO:0000313" key="4">
    <source>
        <dbReference type="Proteomes" id="UP000541610"/>
    </source>
</evidence>
<reference evidence="3 4" key="1">
    <citation type="submission" date="2020-04" db="EMBL/GenBank/DDBJ databases">
        <title>Perkinsus olseni comparative genomics.</title>
        <authorList>
            <person name="Bogema D.R."/>
        </authorList>
    </citation>
    <scope>NUCLEOTIDE SEQUENCE [LARGE SCALE GENOMIC DNA]</scope>
    <source>
        <strain evidence="3">00978-12</strain>
    </source>
</reference>
<keyword evidence="1" id="KW-0472">Membrane</keyword>
<feature type="signal peptide" evidence="2">
    <location>
        <begin position="1"/>
        <end position="17"/>
    </location>
</feature>
<dbReference type="EMBL" id="JABANP010000011">
    <property type="protein sequence ID" value="KAF4696382.1"/>
    <property type="molecule type" value="Genomic_DNA"/>
</dbReference>
<protein>
    <submittedName>
        <fullName evidence="3">Pumilio domain member 4</fullName>
    </submittedName>
</protein>
<evidence type="ECO:0000256" key="1">
    <source>
        <dbReference type="SAM" id="Phobius"/>
    </source>
</evidence>
<evidence type="ECO:0000313" key="3">
    <source>
        <dbReference type="EMBL" id="KAF4696382.1"/>
    </source>
</evidence>
<sequence>MIFSRFVVGTSLVVVSAIGLHTGSKSRVRGGKEDVVPVIGNDLSKGLDVEVNSGPDQCKITFKNDKSEEEEKRFMLTFHEDIAGRSNPIAKTSFCLAGEGALFFWFFAIEYDSNPPYLNIEYSYSGGNSTIEIREDVDKALKHFAPSHSSLSLEGVFLHGIENKPAHPEGLVVVFMAEIAAAGAALASGAGSIFSYNKDAFVFDQTLRQNKIHQIQNMRLQQVGLYREDLRDLFGLTITKMDNYLVVNTLMLGFCIALFYDGVLPPENPPWLWWMWCLNLSGSTMFLLVSVWLSLHASITAQAFVVRLLTQWLRLPVPRTEEIAAASATLKEYEASGVGSSILRIPGLHRLAPKRSEVDATIERKQREILDKIESDDARAEADRMYQIHFKLFQHLQTSWQGYDAYARVCMAMGTNQLLMTLAIFALGSTMIGDRQPWAAWAFVVVMATTALLHFKINIILTQMESIVMALLIYCAPLSAGVAATFDYAGQDRIGRAIALVSFILNALWVSFVLVQAIESKGGLPAKFSTVGISSEVIGENQVHNFIQHELAGLGIDTKNASEFLWGDTDRDTTEDSPRMMKLEKECTAAQKKLQKLFRRYRRHQGELSRLQQGEIVGLRDEFEKIRNGLHLSLVELGRAGDAQSSELSQRKWIKLTYLDDSTGHSVDYYLNTETGDIRWQPPLLDITKTLSRAFSSNESLGDAPPPTPAEIATELNEFHEAVRKFQDATGTVDITTKGPQSKESSGL</sequence>
<evidence type="ECO:0000256" key="2">
    <source>
        <dbReference type="SAM" id="SignalP"/>
    </source>
</evidence>
<dbReference type="OrthoDB" id="425313at2759"/>
<feature type="chain" id="PRO_5029743859" evidence="2">
    <location>
        <begin position="18"/>
        <end position="748"/>
    </location>
</feature>
<keyword evidence="1" id="KW-0812">Transmembrane</keyword>
<feature type="transmembrane region" description="Helical" evidence="1">
    <location>
        <begin position="409"/>
        <end position="432"/>
    </location>
</feature>
<dbReference type="AlphaFoldDB" id="A0A7J6PK79"/>